<dbReference type="EMBL" id="BAABAL010000019">
    <property type="protein sequence ID" value="GAA4025684.1"/>
    <property type="molecule type" value="Genomic_DNA"/>
</dbReference>
<feature type="region of interest" description="Disordered" evidence="1">
    <location>
        <begin position="77"/>
        <end position="102"/>
    </location>
</feature>
<name>A0ABP7TFQ9_9PSEU</name>
<reference evidence="4" key="1">
    <citation type="journal article" date="2019" name="Int. J. Syst. Evol. Microbiol.">
        <title>The Global Catalogue of Microorganisms (GCM) 10K type strain sequencing project: providing services to taxonomists for standard genome sequencing and annotation.</title>
        <authorList>
            <consortium name="The Broad Institute Genomics Platform"/>
            <consortium name="The Broad Institute Genome Sequencing Center for Infectious Disease"/>
            <person name="Wu L."/>
            <person name="Ma J."/>
        </authorList>
    </citation>
    <scope>NUCLEOTIDE SEQUENCE [LARGE SCALE GENOMIC DNA]</scope>
    <source>
        <strain evidence="4">JCM 17342</strain>
    </source>
</reference>
<organism evidence="3 4">
    <name type="scientific">Allokutzneria multivorans</name>
    <dbReference type="NCBI Taxonomy" id="1142134"/>
    <lineage>
        <taxon>Bacteria</taxon>
        <taxon>Bacillati</taxon>
        <taxon>Actinomycetota</taxon>
        <taxon>Actinomycetes</taxon>
        <taxon>Pseudonocardiales</taxon>
        <taxon>Pseudonocardiaceae</taxon>
        <taxon>Allokutzneria</taxon>
    </lineage>
</organism>
<proteinExistence type="predicted"/>
<evidence type="ECO:0000256" key="1">
    <source>
        <dbReference type="SAM" id="MobiDB-lite"/>
    </source>
</evidence>
<accession>A0ABP7TFQ9</accession>
<feature type="signal peptide" evidence="2">
    <location>
        <begin position="1"/>
        <end position="32"/>
    </location>
</feature>
<evidence type="ECO:0000313" key="4">
    <source>
        <dbReference type="Proteomes" id="UP001501747"/>
    </source>
</evidence>
<gene>
    <name evidence="3" type="ORF">GCM10022247_58040</name>
</gene>
<keyword evidence="2" id="KW-0732">Signal</keyword>
<sequence>MRENRGMRSTNILLAGALALLTSVSVPVAAQAAGCTGAQLSWTSGESSPCYGSGSHDIANKTSKSIEVSKGYQATLHFRGTRPDGKPVTPPKTYKQGKHNTDMDNNNLIEIVVKKV</sequence>
<keyword evidence="4" id="KW-1185">Reference proteome</keyword>
<dbReference type="Proteomes" id="UP001501747">
    <property type="component" value="Unassembled WGS sequence"/>
</dbReference>
<evidence type="ECO:0000313" key="3">
    <source>
        <dbReference type="EMBL" id="GAA4025684.1"/>
    </source>
</evidence>
<protein>
    <submittedName>
        <fullName evidence="3">Uncharacterized protein</fullName>
    </submittedName>
</protein>
<evidence type="ECO:0000256" key="2">
    <source>
        <dbReference type="SAM" id="SignalP"/>
    </source>
</evidence>
<comment type="caution">
    <text evidence="3">The sequence shown here is derived from an EMBL/GenBank/DDBJ whole genome shotgun (WGS) entry which is preliminary data.</text>
</comment>
<feature type="chain" id="PRO_5045983610" evidence="2">
    <location>
        <begin position="33"/>
        <end position="116"/>
    </location>
</feature>